<keyword evidence="9" id="KW-0963">Cytoplasm</keyword>
<dbReference type="Gene3D" id="3.40.50.300">
    <property type="entry name" value="P-loop containing nucleotide triphosphate hydrolases"/>
    <property type="match status" value="1"/>
</dbReference>
<dbReference type="SUPFAM" id="SSF52540">
    <property type="entry name" value="P-loop containing nucleoside triphosphate hydrolases"/>
    <property type="match status" value="1"/>
</dbReference>
<dbReference type="Proteomes" id="UP001221566">
    <property type="component" value="Unassembled WGS sequence"/>
</dbReference>
<dbReference type="CDD" id="cd18539">
    <property type="entry name" value="SRP_G"/>
    <property type="match status" value="1"/>
</dbReference>
<accession>A0ABT5I0J5</accession>
<comment type="similarity">
    <text evidence="1 9">Belongs to the GTP-binding SRP family. SRP54 subfamily.</text>
</comment>
<dbReference type="Pfam" id="PF02978">
    <property type="entry name" value="SRP_SPB"/>
    <property type="match status" value="1"/>
</dbReference>
<dbReference type="HAMAP" id="MF_00306">
    <property type="entry name" value="SRP54"/>
    <property type="match status" value="1"/>
</dbReference>
<comment type="function">
    <text evidence="9">Involved in targeting and insertion of nascent membrane proteins into the cytoplasmic membrane. Binds to the hydrophobic signal sequence of the ribosome-nascent chain (RNC) as it emerges from the ribosomes. The SRP-RNC complex is then targeted to the cytoplasmic membrane where it interacts with the SRP receptor FtsY. Interaction with FtsY leads to the transfer of the RNC complex to the Sec translocase for insertion into the membrane, the hydrolysis of GTP by both Ffh and FtsY, and the dissociation of the SRP-FtsY complex into the individual components.</text>
</comment>
<dbReference type="Gene3D" id="1.10.260.30">
    <property type="entry name" value="Signal recognition particle, SRP54 subunit, M-domain"/>
    <property type="match status" value="1"/>
</dbReference>
<evidence type="ECO:0000256" key="9">
    <source>
        <dbReference type="HAMAP-Rule" id="MF_00306"/>
    </source>
</evidence>
<evidence type="ECO:0000256" key="7">
    <source>
        <dbReference type="ARBA" id="ARBA00023274"/>
    </source>
</evidence>
<keyword evidence="4 9" id="KW-0694">RNA-binding</keyword>
<dbReference type="SMART" id="SM00382">
    <property type="entry name" value="AAA"/>
    <property type="match status" value="1"/>
</dbReference>
<evidence type="ECO:0000256" key="5">
    <source>
        <dbReference type="ARBA" id="ARBA00023134"/>
    </source>
</evidence>
<dbReference type="SMART" id="SM00963">
    <property type="entry name" value="SRP54_N"/>
    <property type="match status" value="1"/>
</dbReference>
<feature type="binding site" evidence="9">
    <location>
        <begin position="107"/>
        <end position="114"/>
    </location>
    <ligand>
        <name>GTP</name>
        <dbReference type="ChEBI" id="CHEBI:37565"/>
    </ligand>
</feature>
<dbReference type="SMART" id="SM00962">
    <property type="entry name" value="SRP54"/>
    <property type="match status" value="1"/>
</dbReference>
<comment type="catalytic activity">
    <reaction evidence="8 9">
        <text>GTP + H2O = GDP + phosphate + H(+)</text>
        <dbReference type="Rhea" id="RHEA:19669"/>
        <dbReference type="ChEBI" id="CHEBI:15377"/>
        <dbReference type="ChEBI" id="CHEBI:15378"/>
        <dbReference type="ChEBI" id="CHEBI:37565"/>
        <dbReference type="ChEBI" id="CHEBI:43474"/>
        <dbReference type="ChEBI" id="CHEBI:58189"/>
        <dbReference type="EC" id="3.6.5.4"/>
    </reaction>
</comment>
<dbReference type="RefSeq" id="WP_272758075.1">
    <property type="nucleotide sequence ID" value="NZ_JAQQKY010000001.1"/>
</dbReference>
<comment type="subcellular location">
    <subcellularLocation>
        <location evidence="9">Cytoplasm</location>
    </subcellularLocation>
    <text evidence="9">The SRP-RNC complex is targeted to the cytoplasmic membrane.</text>
</comment>
<comment type="subunit">
    <text evidence="9">Part of the signal recognition particle protein translocation system, which is composed of SRP and FtsY. SRP is a ribonucleoprotein composed of Ffh and a 4.5S RNA molecule.</text>
</comment>
<gene>
    <name evidence="9 11" type="primary">ffh</name>
    <name evidence="11" type="ORF">PQU93_02695</name>
</gene>
<dbReference type="EMBL" id="JAQQKY010000001">
    <property type="protein sequence ID" value="MDC7689692.1"/>
    <property type="molecule type" value="Genomic_DNA"/>
</dbReference>
<dbReference type="InterPro" id="IPR004780">
    <property type="entry name" value="SRP"/>
</dbReference>
<evidence type="ECO:0000259" key="10">
    <source>
        <dbReference type="PROSITE" id="PS00300"/>
    </source>
</evidence>
<dbReference type="InterPro" id="IPR000897">
    <property type="entry name" value="SRP54_GTPase_dom"/>
</dbReference>
<dbReference type="Pfam" id="PF02881">
    <property type="entry name" value="SRP54_N"/>
    <property type="match status" value="1"/>
</dbReference>
<dbReference type="Pfam" id="PF00448">
    <property type="entry name" value="SRP54"/>
    <property type="match status" value="1"/>
</dbReference>
<keyword evidence="12" id="KW-1185">Reference proteome</keyword>
<keyword evidence="6 9" id="KW-0733">Signal recognition particle</keyword>
<dbReference type="NCBIfam" id="TIGR00959">
    <property type="entry name" value="ffh"/>
    <property type="match status" value="1"/>
</dbReference>
<dbReference type="InterPro" id="IPR022941">
    <property type="entry name" value="SRP54"/>
</dbReference>
<keyword evidence="3 9" id="KW-0378">Hydrolase</keyword>
<evidence type="ECO:0000256" key="8">
    <source>
        <dbReference type="ARBA" id="ARBA00048027"/>
    </source>
</evidence>
<reference evidence="11 12" key="1">
    <citation type="submission" date="2023-01" db="EMBL/GenBank/DDBJ databases">
        <title>Novel species of the genus Vogesella isolated from rivers.</title>
        <authorList>
            <person name="Lu H."/>
        </authorList>
    </citation>
    <scope>NUCLEOTIDE SEQUENCE [LARGE SCALE GENOMIC DNA]</scope>
    <source>
        <strain evidence="11 12">SH7W</strain>
    </source>
</reference>
<comment type="caution">
    <text evidence="11">The sequence shown here is derived from an EMBL/GenBank/DDBJ whole genome shotgun (WGS) entry which is preliminary data.</text>
</comment>
<evidence type="ECO:0000256" key="2">
    <source>
        <dbReference type="ARBA" id="ARBA00022741"/>
    </source>
</evidence>
<keyword evidence="5 9" id="KW-0342">GTP-binding</keyword>
<dbReference type="EC" id="3.6.5.4" evidence="9"/>
<dbReference type="InterPro" id="IPR042101">
    <property type="entry name" value="SRP54_N_sf"/>
</dbReference>
<evidence type="ECO:0000256" key="6">
    <source>
        <dbReference type="ARBA" id="ARBA00023135"/>
    </source>
</evidence>
<proteinExistence type="inferred from homology"/>
<sequence length="451" mass="48941">MLDNLTSRLTSALKTIRGQARISETNIQDALREVRLALLEADVALPVVKTFIAQVKERALGQEVMGSLTPGQALIGIVNDELVRLMGDKNDALNLAAVPPAIVLMAGLQGAGKTTTVGKLSKLLKETQKKKILVVSADVYRPAAIEQLKTLAEQVGVEFFPSSPDQKPLDIAAAALDHAKRHLFDVLMVDTAGRLAIDEAMMAEIKALHAFLNPIETLFVVDAMQGQDAVNTAKAFNETLPLTGVILTKMDGDSRGGAALSVRHITGKPIKFIGVGEKLTGLEPFHPDRLASRILGMGDVLSLIEDVQKGIDEKEAQAMAKKLKSGKGFDLEDFKAQMQQMKKMGGMTSLLEKMPGEIGQLAKGVQGAEAEKSMRRIEGIINAMTMEERRKPELLKASRKRRIATGSGVSVQEVNRLLKQFEQTQKMMKQFSSKGGMMKLMKGMKGMMPGM</sequence>
<evidence type="ECO:0000256" key="4">
    <source>
        <dbReference type="ARBA" id="ARBA00022884"/>
    </source>
</evidence>
<dbReference type="PROSITE" id="PS00300">
    <property type="entry name" value="SRP54"/>
    <property type="match status" value="1"/>
</dbReference>
<dbReference type="InterPro" id="IPR003593">
    <property type="entry name" value="AAA+_ATPase"/>
</dbReference>
<name>A0ABT5I0J5_VOGIN</name>
<comment type="domain">
    <text evidence="9">Composed of three domains: the N-terminal N domain, which is responsible for interactions with the ribosome, the central G domain, which binds GTP, and the C-terminal M domain, which binds the RNA and the signal sequence of the RNC.</text>
</comment>
<organism evidence="11 12">
    <name type="scientific">Vogesella indigofera</name>
    <name type="common">Pseudomonas indigofera</name>
    <dbReference type="NCBI Taxonomy" id="45465"/>
    <lineage>
        <taxon>Bacteria</taxon>
        <taxon>Pseudomonadati</taxon>
        <taxon>Pseudomonadota</taxon>
        <taxon>Betaproteobacteria</taxon>
        <taxon>Neisseriales</taxon>
        <taxon>Chromobacteriaceae</taxon>
        <taxon>Vogesella</taxon>
    </lineage>
</organism>
<evidence type="ECO:0000256" key="1">
    <source>
        <dbReference type="ARBA" id="ARBA00005450"/>
    </source>
</evidence>
<feature type="binding site" evidence="9">
    <location>
        <begin position="190"/>
        <end position="194"/>
    </location>
    <ligand>
        <name>GTP</name>
        <dbReference type="ChEBI" id="CHEBI:37565"/>
    </ligand>
</feature>
<dbReference type="InterPro" id="IPR004125">
    <property type="entry name" value="Signal_recog_particle_SRP54_M"/>
</dbReference>
<evidence type="ECO:0000313" key="12">
    <source>
        <dbReference type="Proteomes" id="UP001221566"/>
    </source>
</evidence>
<dbReference type="PANTHER" id="PTHR11564">
    <property type="entry name" value="SIGNAL RECOGNITION PARTICLE 54K PROTEIN SRP54"/>
    <property type="match status" value="1"/>
</dbReference>
<evidence type="ECO:0000313" key="11">
    <source>
        <dbReference type="EMBL" id="MDC7689692.1"/>
    </source>
</evidence>
<feature type="binding site" evidence="9">
    <location>
        <begin position="248"/>
        <end position="251"/>
    </location>
    <ligand>
        <name>GTP</name>
        <dbReference type="ChEBI" id="CHEBI:37565"/>
    </ligand>
</feature>
<protein>
    <recommendedName>
        <fullName evidence="9">Signal recognition particle protein</fullName>
        <ecNumber evidence="9">3.6.5.4</ecNumber>
    </recommendedName>
    <alternativeName>
        <fullName evidence="9">Fifty-four homolog</fullName>
    </alternativeName>
</protein>
<dbReference type="Gene3D" id="1.20.120.140">
    <property type="entry name" value="Signal recognition particle SRP54, nucleotide-binding domain"/>
    <property type="match status" value="1"/>
</dbReference>
<dbReference type="SUPFAM" id="SSF47446">
    <property type="entry name" value="Signal peptide-binding domain"/>
    <property type="match status" value="1"/>
</dbReference>
<feature type="domain" description="SRP54-type proteins GTP-binding" evidence="10">
    <location>
        <begin position="269"/>
        <end position="282"/>
    </location>
</feature>
<dbReference type="PANTHER" id="PTHR11564:SF5">
    <property type="entry name" value="SIGNAL RECOGNITION PARTICLE SUBUNIT SRP54"/>
    <property type="match status" value="1"/>
</dbReference>
<dbReference type="InterPro" id="IPR027417">
    <property type="entry name" value="P-loop_NTPase"/>
</dbReference>
<keyword evidence="7 9" id="KW-0687">Ribonucleoprotein</keyword>
<evidence type="ECO:0000256" key="3">
    <source>
        <dbReference type="ARBA" id="ARBA00022801"/>
    </source>
</evidence>
<dbReference type="InterPro" id="IPR013822">
    <property type="entry name" value="Signal_recog_particl_SRP54_hlx"/>
</dbReference>
<keyword evidence="2 9" id="KW-0547">Nucleotide-binding</keyword>
<dbReference type="InterPro" id="IPR036891">
    <property type="entry name" value="Signal_recog_part_SRP54_M_sf"/>
</dbReference>